<feature type="region of interest" description="Disordered" evidence="1">
    <location>
        <begin position="387"/>
        <end position="485"/>
    </location>
</feature>
<evidence type="ECO:0000256" key="1">
    <source>
        <dbReference type="SAM" id="MobiDB-lite"/>
    </source>
</evidence>
<accession>A0A340XHM2</accession>
<organism evidence="3 4">
    <name type="scientific">Lipotes vexillifer</name>
    <name type="common">Yangtze river dolphin</name>
    <dbReference type="NCBI Taxonomy" id="118797"/>
    <lineage>
        <taxon>Eukaryota</taxon>
        <taxon>Metazoa</taxon>
        <taxon>Chordata</taxon>
        <taxon>Craniata</taxon>
        <taxon>Vertebrata</taxon>
        <taxon>Euteleostomi</taxon>
        <taxon>Mammalia</taxon>
        <taxon>Eutheria</taxon>
        <taxon>Laurasiatheria</taxon>
        <taxon>Artiodactyla</taxon>
        <taxon>Whippomorpha</taxon>
        <taxon>Cetacea</taxon>
        <taxon>Odontoceti</taxon>
        <taxon>Lipotidae</taxon>
        <taxon>Lipotes</taxon>
    </lineage>
</organism>
<dbReference type="CTD" id="222389"/>
<dbReference type="Pfam" id="PF10523">
    <property type="entry name" value="BEN"/>
    <property type="match status" value="1"/>
</dbReference>
<dbReference type="RefSeq" id="XP_007460966.1">
    <property type="nucleotide sequence ID" value="XM_007460904.1"/>
</dbReference>
<proteinExistence type="predicted"/>
<dbReference type="GeneID" id="103090682"/>
<dbReference type="PANTHER" id="PTHR35068">
    <property type="entry name" value="BEN DOMAIN-CONTAINING PROTEIN 7"/>
    <property type="match status" value="1"/>
</dbReference>
<dbReference type="AlphaFoldDB" id="A0A340XHM2"/>
<feature type="region of interest" description="Disordered" evidence="1">
    <location>
        <begin position="497"/>
        <end position="523"/>
    </location>
</feature>
<dbReference type="OrthoDB" id="9944532at2759"/>
<dbReference type="GO" id="GO:0003677">
    <property type="term" value="F:DNA binding"/>
    <property type="evidence" value="ECO:0007669"/>
    <property type="project" value="InterPro"/>
</dbReference>
<dbReference type="Proteomes" id="UP000265300">
    <property type="component" value="Unplaced"/>
</dbReference>
<dbReference type="KEGG" id="lve:103090682"/>
<feature type="compositionally biased region" description="Gly residues" evidence="1">
    <location>
        <begin position="506"/>
        <end position="523"/>
    </location>
</feature>
<feature type="domain" description="BEN" evidence="2">
    <location>
        <begin position="281"/>
        <end position="386"/>
    </location>
</feature>
<feature type="compositionally biased region" description="Polar residues" evidence="1">
    <location>
        <begin position="120"/>
        <end position="149"/>
    </location>
</feature>
<dbReference type="PANTHER" id="PTHR35068:SF1">
    <property type="entry name" value="BEN DOMAIN-CONTAINING PROTEIN 7"/>
    <property type="match status" value="1"/>
</dbReference>
<feature type="region of interest" description="Disordered" evidence="1">
    <location>
        <begin position="101"/>
        <end position="149"/>
    </location>
</feature>
<dbReference type="SMART" id="SM01025">
    <property type="entry name" value="BEN"/>
    <property type="match status" value="1"/>
</dbReference>
<dbReference type="InParanoid" id="A0A340XHM2"/>
<evidence type="ECO:0000313" key="3">
    <source>
        <dbReference type="Proteomes" id="UP000265300"/>
    </source>
</evidence>
<dbReference type="Gene3D" id="1.10.10.2590">
    <property type="entry name" value="BEN domain"/>
    <property type="match status" value="1"/>
</dbReference>
<keyword evidence="3" id="KW-1185">Reference proteome</keyword>
<gene>
    <name evidence="4" type="primary">BEND7</name>
</gene>
<reference evidence="4" key="1">
    <citation type="submission" date="2025-08" db="UniProtKB">
        <authorList>
            <consortium name="RefSeq"/>
        </authorList>
    </citation>
    <scope>IDENTIFICATION</scope>
</reference>
<dbReference type="FunCoup" id="A0A340XHM2">
    <property type="interactions" value="134"/>
</dbReference>
<evidence type="ECO:0000259" key="2">
    <source>
        <dbReference type="PROSITE" id="PS51457"/>
    </source>
</evidence>
<evidence type="ECO:0000313" key="4">
    <source>
        <dbReference type="RefSeq" id="XP_007460966.1"/>
    </source>
</evidence>
<sequence length="523" mass="56819">MEFSERKRSRKSQSFKLVSRDYHHEVCKISELSTDVNGKAKETQPIFLGDESMEIKKQITGMRRLLNDSAGRIYQRVGKEGEKLKEEPQDLDSIWPQRLNSVEAPPSLHPSSRGAWNELPPQSGQFSGQYGTRSRTFQSQSHSAGSSNGELPVVNSSVGSNCCTCNCQSTLQAILQELKTMRKLMQIQAVGTQNRQQPPISLICSQRTAISRKRNKKKKVPLKAVEPLTVKQKPSVLEAEKAAAAAPENPSLPSPGENHILGFGIVLESPASDPEVQLAEGFDVFMPKSQLDSILSNYTRSGSLLFRKLVCAFFDDKTLANSLPNGKRKRGLNDNRKGLDQNIVGAIKVFTEKYCTANHVDKLPGPRDWVQILQDQIKLARRRLKRGSEAADGDERLDCVSLPPTDQSLPRSGLHIAPAPLPGRTQLPSRSSRGPPPLKGREPALKGPSRAAHGGPVPGRGPPSQAEPPRRPGTARGPPALRAAAGSSLFIQATLKGARRRPVHCGSGGVPFAGGGGGRKANR</sequence>
<dbReference type="STRING" id="118797.A0A340XHM2"/>
<dbReference type="InterPro" id="IPR053072">
    <property type="entry name" value="BEN_domain_protein_7"/>
</dbReference>
<dbReference type="InterPro" id="IPR018379">
    <property type="entry name" value="BEN_domain"/>
</dbReference>
<feature type="compositionally biased region" description="Basic and acidic residues" evidence="1">
    <location>
        <begin position="387"/>
        <end position="398"/>
    </location>
</feature>
<protein>
    <submittedName>
        <fullName evidence="4">BEN domain-containing protein 7</fullName>
    </submittedName>
</protein>
<name>A0A340XHM2_LIPVE</name>
<feature type="compositionally biased region" description="Low complexity" evidence="1">
    <location>
        <begin position="472"/>
        <end position="485"/>
    </location>
</feature>
<dbReference type="PROSITE" id="PS51457">
    <property type="entry name" value="BEN"/>
    <property type="match status" value="1"/>
</dbReference>